<dbReference type="EnsemblPlants" id="TuG1812G0600000021.01.T01">
    <property type="protein sequence ID" value="TuG1812G0600000021.01.T01"/>
    <property type="gene ID" value="TuG1812G0600000021.01"/>
</dbReference>
<evidence type="ECO:0000313" key="2">
    <source>
        <dbReference type="EnsemblPlants" id="TuG1812G0600000021.01.T01"/>
    </source>
</evidence>
<protein>
    <submittedName>
        <fullName evidence="2">Uncharacterized protein</fullName>
    </submittedName>
</protein>
<dbReference type="Gramene" id="TuG1812G0600000021.01.T01">
    <property type="protein sequence ID" value="TuG1812G0600000021.01.T01"/>
    <property type="gene ID" value="TuG1812G0600000021.01"/>
</dbReference>
<dbReference type="Proteomes" id="UP000015106">
    <property type="component" value="Chromosome 6"/>
</dbReference>
<accession>A0A8R7QLM1</accession>
<reference evidence="2" key="2">
    <citation type="submission" date="2018-03" db="EMBL/GenBank/DDBJ databases">
        <title>The Triticum urartu genome reveals the dynamic nature of wheat genome evolution.</title>
        <authorList>
            <person name="Ling H."/>
            <person name="Ma B."/>
            <person name="Shi X."/>
            <person name="Liu H."/>
            <person name="Dong L."/>
            <person name="Sun H."/>
            <person name="Cao Y."/>
            <person name="Gao Q."/>
            <person name="Zheng S."/>
            <person name="Li Y."/>
            <person name="Yu Y."/>
            <person name="Du H."/>
            <person name="Qi M."/>
            <person name="Li Y."/>
            <person name="Yu H."/>
            <person name="Cui Y."/>
            <person name="Wang N."/>
            <person name="Chen C."/>
            <person name="Wu H."/>
            <person name="Zhao Y."/>
            <person name="Zhang J."/>
            <person name="Li Y."/>
            <person name="Zhou W."/>
            <person name="Zhang B."/>
            <person name="Hu W."/>
            <person name="Eijk M."/>
            <person name="Tang J."/>
            <person name="Witsenboer H."/>
            <person name="Zhao S."/>
            <person name="Li Z."/>
            <person name="Zhang A."/>
            <person name="Wang D."/>
            <person name="Liang C."/>
        </authorList>
    </citation>
    <scope>NUCLEOTIDE SEQUENCE [LARGE SCALE GENOMIC DNA]</scope>
    <source>
        <strain evidence="2">cv. G1812</strain>
    </source>
</reference>
<organism evidence="2 3">
    <name type="scientific">Triticum urartu</name>
    <name type="common">Red wild einkorn</name>
    <name type="synonym">Crithodium urartu</name>
    <dbReference type="NCBI Taxonomy" id="4572"/>
    <lineage>
        <taxon>Eukaryota</taxon>
        <taxon>Viridiplantae</taxon>
        <taxon>Streptophyta</taxon>
        <taxon>Embryophyta</taxon>
        <taxon>Tracheophyta</taxon>
        <taxon>Spermatophyta</taxon>
        <taxon>Magnoliopsida</taxon>
        <taxon>Liliopsida</taxon>
        <taxon>Poales</taxon>
        <taxon>Poaceae</taxon>
        <taxon>BOP clade</taxon>
        <taxon>Pooideae</taxon>
        <taxon>Triticodae</taxon>
        <taxon>Triticeae</taxon>
        <taxon>Triticinae</taxon>
        <taxon>Triticum</taxon>
    </lineage>
</organism>
<sequence>PQAKPSLSAAAGRFWRSPAPGAQHERLPGLVSIRWVFQRHPRPSHVARVFPGVVRRLRSRMPWAGWPLPPLPRRHEVARPGRWPRAQPPPCGRIVWIWLTL</sequence>
<dbReference type="AlphaFoldDB" id="A0A8R7QLM1"/>
<evidence type="ECO:0000313" key="3">
    <source>
        <dbReference type="Proteomes" id="UP000015106"/>
    </source>
</evidence>
<name>A0A8R7QLM1_TRIUA</name>
<keyword evidence="3" id="KW-1185">Reference proteome</keyword>
<proteinExistence type="predicted"/>
<reference evidence="3" key="1">
    <citation type="journal article" date="2013" name="Nature">
        <title>Draft genome of the wheat A-genome progenitor Triticum urartu.</title>
        <authorList>
            <person name="Ling H.Q."/>
            <person name="Zhao S."/>
            <person name="Liu D."/>
            <person name="Wang J."/>
            <person name="Sun H."/>
            <person name="Zhang C."/>
            <person name="Fan H."/>
            <person name="Li D."/>
            <person name="Dong L."/>
            <person name="Tao Y."/>
            <person name="Gao C."/>
            <person name="Wu H."/>
            <person name="Li Y."/>
            <person name="Cui Y."/>
            <person name="Guo X."/>
            <person name="Zheng S."/>
            <person name="Wang B."/>
            <person name="Yu K."/>
            <person name="Liang Q."/>
            <person name="Yang W."/>
            <person name="Lou X."/>
            <person name="Chen J."/>
            <person name="Feng M."/>
            <person name="Jian J."/>
            <person name="Zhang X."/>
            <person name="Luo G."/>
            <person name="Jiang Y."/>
            <person name="Liu J."/>
            <person name="Wang Z."/>
            <person name="Sha Y."/>
            <person name="Zhang B."/>
            <person name="Wu H."/>
            <person name="Tang D."/>
            <person name="Shen Q."/>
            <person name="Xue P."/>
            <person name="Zou S."/>
            <person name="Wang X."/>
            <person name="Liu X."/>
            <person name="Wang F."/>
            <person name="Yang Y."/>
            <person name="An X."/>
            <person name="Dong Z."/>
            <person name="Zhang K."/>
            <person name="Zhang X."/>
            <person name="Luo M.C."/>
            <person name="Dvorak J."/>
            <person name="Tong Y."/>
            <person name="Wang J."/>
            <person name="Yang H."/>
            <person name="Li Z."/>
            <person name="Wang D."/>
            <person name="Zhang A."/>
            <person name="Wang J."/>
        </authorList>
    </citation>
    <scope>NUCLEOTIDE SEQUENCE</scope>
    <source>
        <strain evidence="3">cv. G1812</strain>
    </source>
</reference>
<reference evidence="2" key="3">
    <citation type="submission" date="2022-06" db="UniProtKB">
        <authorList>
            <consortium name="EnsemblPlants"/>
        </authorList>
    </citation>
    <scope>IDENTIFICATION</scope>
</reference>
<feature type="region of interest" description="Disordered" evidence="1">
    <location>
        <begin position="1"/>
        <end position="21"/>
    </location>
</feature>
<evidence type="ECO:0000256" key="1">
    <source>
        <dbReference type="SAM" id="MobiDB-lite"/>
    </source>
</evidence>